<keyword evidence="4" id="KW-1185">Reference proteome</keyword>
<evidence type="ECO:0000313" key="5">
    <source>
        <dbReference type="Proteomes" id="UP000306421"/>
    </source>
</evidence>
<dbReference type="EMBL" id="QFGG01000014">
    <property type="protein sequence ID" value="TID40062.1"/>
    <property type="molecule type" value="Genomic_DNA"/>
</dbReference>
<accession>A0AB38N3Q9</accession>
<dbReference type="PANTHER" id="PTHR35810:SF1">
    <property type="entry name" value="CYTOPLASMIC PROTEIN"/>
    <property type="match status" value="1"/>
</dbReference>
<dbReference type="InterPro" id="IPR036597">
    <property type="entry name" value="Fido-like_dom_sf"/>
</dbReference>
<evidence type="ECO:0000259" key="1">
    <source>
        <dbReference type="PROSITE" id="PS51459"/>
    </source>
</evidence>
<dbReference type="Pfam" id="PF13310">
    <property type="entry name" value="Virulence_RhuM"/>
    <property type="match status" value="1"/>
</dbReference>
<protein>
    <recommendedName>
        <fullName evidence="1">Fido domain-containing protein</fullName>
    </recommendedName>
</protein>
<reference evidence="3 5" key="2">
    <citation type="submission" date="2018-04" db="EMBL/GenBank/DDBJ databases">
        <title>Whole genome sequence comparison of clinical and drinking water Legionella pneumophila isolates.</title>
        <authorList>
            <person name="Garner E."/>
        </authorList>
    </citation>
    <scope>NUCLEOTIDE SEQUENCE [LARGE SCALE GENOMIC DNA]</scope>
    <source>
        <strain evidence="3 5">WH02</strain>
    </source>
</reference>
<dbReference type="PANTHER" id="PTHR35810">
    <property type="entry name" value="CYTOPLASMIC PROTEIN-RELATED"/>
    <property type="match status" value="1"/>
</dbReference>
<dbReference type="RefSeq" id="WP_108294873.1">
    <property type="nucleotide sequence ID" value="NZ_JAWVLH010000001.1"/>
</dbReference>
<evidence type="ECO:0000313" key="3">
    <source>
        <dbReference type="EMBL" id="TID40062.1"/>
    </source>
</evidence>
<dbReference type="InterPro" id="IPR011204">
    <property type="entry name" value="Virulence_RhuM-like"/>
</dbReference>
<dbReference type="AlphaFoldDB" id="A0AB38N3Q9"/>
<dbReference type="EMBL" id="QCXM01000013">
    <property type="protein sequence ID" value="PUT46048.1"/>
    <property type="molecule type" value="Genomic_DNA"/>
</dbReference>
<reference evidence="2 4" key="1">
    <citation type="submission" date="2018-04" db="EMBL/GenBank/DDBJ databases">
        <title>Whole genome sequence comparison of clinical and drinking water Legionella pneumophila isolates associated with the Flint Water Crisis.</title>
        <authorList>
            <person name="Garner E."/>
            <person name="Brown C."/>
            <person name="Schwake O."/>
            <person name="Coil D."/>
            <person name="Jospin G."/>
            <person name="Eisen J."/>
            <person name="Edwards M."/>
            <person name="Pruden A."/>
        </authorList>
    </citation>
    <scope>NUCLEOTIDE SEQUENCE [LARGE SCALE GENOMIC DNA]</scope>
    <source>
        <strain evidence="2 4">Genessee03</strain>
    </source>
</reference>
<organism evidence="3 5">
    <name type="scientific">Legionella taurinensis</name>
    <dbReference type="NCBI Taxonomy" id="70611"/>
    <lineage>
        <taxon>Bacteria</taxon>
        <taxon>Pseudomonadati</taxon>
        <taxon>Pseudomonadota</taxon>
        <taxon>Gammaproteobacteria</taxon>
        <taxon>Legionellales</taxon>
        <taxon>Legionellaceae</taxon>
        <taxon>Legionella</taxon>
    </lineage>
</organism>
<proteinExistence type="predicted"/>
<dbReference type="Gene3D" id="1.20.120.1870">
    <property type="entry name" value="Fic/DOC protein, Fido domain"/>
    <property type="match status" value="1"/>
</dbReference>
<dbReference type="PROSITE" id="PS51459">
    <property type="entry name" value="FIDO"/>
    <property type="match status" value="1"/>
</dbReference>
<dbReference type="Pfam" id="PF02661">
    <property type="entry name" value="Fic"/>
    <property type="match status" value="1"/>
</dbReference>
<dbReference type="InterPro" id="IPR053737">
    <property type="entry name" value="Type_II_TA_Toxin"/>
</dbReference>
<dbReference type="InterPro" id="IPR003812">
    <property type="entry name" value="Fido"/>
</dbReference>
<dbReference type="SUPFAM" id="SSF140931">
    <property type="entry name" value="Fic-like"/>
    <property type="match status" value="1"/>
</dbReference>
<evidence type="ECO:0000313" key="2">
    <source>
        <dbReference type="EMBL" id="PUT46048.1"/>
    </source>
</evidence>
<evidence type="ECO:0000313" key="4">
    <source>
        <dbReference type="Proteomes" id="UP000251035"/>
    </source>
</evidence>
<sequence>MTEIVLYTAKDGHIALDVNLANETVWLTMTQMVQLFGRDKSVISRHLNNIFKTNELEKIATVAKFATVQKEGGREVKRDVEYYNLDAIISVGYRVNSKEGVQFRKWASNVLKEHLIRGYTTNDKRLSQQGLHELQQTIELLQKTLINHDLVNDLGQEAIQIILAYTKTWDLLLGYDEDKLKLPSQGKQTLAILTYKAALSAIELLKQDLSARKEATNLFGKERDGGLDSILNNIEQTFGGEPLYKTPEEKAAHLLYFIIKDHPFTDGNKRIGSFMFLLYLKSQNLPIKFNENGLIALALLVAESNPNQKDILIRLIVNLLIEN</sequence>
<dbReference type="Proteomes" id="UP000306421">
    <property type="component" value="Unassembled WGS sequence"/>
</dbReference>
<feature type="domain" description="Fido" evidence="1">
    <location>
        <begin position="193"/>
        <end position="322"/>
    </location>
</feature>
<dbReference type="Proteomes" id="UP000251035">
    <property type="component" value="Unassembled WGS sequence"/>
</dbReference>
<name>A0AB38N3Q9_9GAMM</name>
<gene>
    <name evidence="2" type="ORF">DB745_12160</name>
    <name evidence="3" type="ORF">DIZ81_13295</name>
</gene>
<comment type="caution">
    <text evidence="3">The sequence shown here is derived from an EMBL/GenBank/DDBJ whole genome shotgun (WGS) entry which is preliminary data.</text>
</comment>